<protein>
    <recommendedName>
        <fullName evidence="3">Outer membrane protein beta-barrel domain-containing protein</fullName>
    </recommendedName>
</protein>
<name>A0A0C1D7S9_9FLAO</name>
<dbReference type="OrthoDB" id="1249707at2"/>
<dbReference type="AlphaFoldDB" id="A0A0C1D7S9"/>
<organism evidence="1 2">
    <name type="scientific">Kaistella jeonii</name>
    <dbReference type="NCBI Taxonomy" id="266749"/>
    <lineage>
        <taxon>Bacteria</taxon>
        <taxon>Pseudomonadati</taxon>
        <taxon>Bacteroidota</taxon>
        <taxon>Flavobacteriia</taxon>
        <taxon>Flavobacteriales</taxon>
        <taxon>Weeksellaceae</taxon>
        <taxon>Chryseobacterium group</taxon>
        <taxon>Kaistella</taxon>
    </lineage>
</organism>
<dbReference type="RefSeq" id="WP_039349666.1">
    <property type="nucleotide sequence ID" value="NZ_FOLA01000002.1"/>
</dbReference>
<keyword evidence="2" id="KW-1185">Reference proteome</keyword>
<proteinExistence type="predicted"/>
<evidence type="ECO:0000313" key="1">
    <source>
        <dbReference type="EMBL" id="KIA89950.1"/>
    </source>
</evidence>
<sequence length="203" mass="23292">MRILILFFFCCSTLIFSQKKKKILDVVSNIETKVTILKPIGNNSLAKDVQPFYGFGFSGNLMTPINFGIGVDYSMLFSNVIYDRKNVYGNIASPTLTIIDVFITHRDNISEEFLVEEMAGFSYYNHSSTYLDFNNEKLKNNGIGFNLGGKVIYILDPEGYQAVFLTGRLNYYSTNVYNENAEIQKYYNHSVFLSLSFGYRFNF</sequence>
<gene>
    <name evidence="1" type="ORF">OA86_04935</name>
</gene>
<reference evidence="1 2" key="1">
    <citation type="submission" date="2014-10" db="EMBL/GenBank/DDBJ databases">
        <title>Kaistella jeonii genome.</title>
        <authorList>
            <person name="Clayton J.T."/>
            <person name="Newman J.D."/>
        </authorList>
    </citation>
    <scope>NUCLEOTIDE SEQUENCE [LARGE SCALE GENOMIC DNA]</scope>
    <source>
        <strain evidence="1 2">DSM 17048</strain>
    </source>
</reference>
<dbReference type="STRING" id="266749.SAMN05421876_102310"/>
<evidence type="ECO:0000313" key="2">
    <source>
        <dbReference type="Proteomes" id="UP000031473"/>
    </source>
</evidence>
<evidence type="ECO:0008006" key="3">
    <source>
        <dbReference type="Google" id="ProtNLM"/>
    </source>
</evidence>
<comment type="caution">
    <text evidence="1">The sequence shown here is derived from an EMBL/GenBank/DDBJ whole genome shotgun (WGS) entry which is preliminary data.</text>
</comment>
<dbReference type="Proteomes" id="UP000031473">
    <property type="component" value="Unassembled WGS sequence"/>
</dbReference>
<accession>A0A0C1D7S9</accession>
<dbReference type="EMBL" id="JSYL01000002">
    <property type="protein sequence ID" value="KIA89950.1"/>
    <property type="molecule type" value="Genomic_DNA"/>
</dbReference>